<dbReference type="SUPFAM" id="SSF103088">
    <property type="entry name" value="OmpA-like"/>
    <property type="match status" value="1"/>
</dbReference>
<dbReference type="Gene3D" id="3.30.1330.60">
    <property type="entry name" value="OmpA-like domain"/>
    <property type="match status" value="1"/>
</dbReference>
<accession>A0ABW6I164</accession>
<feature type="chain" id="PRO_5047542357" evidence="5">
    <location>
        <begin position="20"/>
        <end position="623"/>
    </location>
</feature>
<dbReference type="SUPFAM" id="SSF48452">
    <property type="entry name" value="TPR-like"/>
    <property type="match status" value="1"/>
</dbReference>
<evidence type="ECO:0000256" key="5">
    <source>
        <dbReference type="SAM" id="SignalP"/>
    </source>
</evidence>
<dbReference type="InterPro" id="IPR006664">
    <property type="entry name" value="OMP_bac"/>
</dbReference>
<proteinExistence type="predicted"/>
<evidence type="ECO:0000256" key="1">
    <source>
        <dbReference type="ARBA" id="ARBA00004442"/>
    </source>
</evidence>
<evidence type="ECO:0000259" key="6">
    <source>
        <dbReference type="PROSITE" id="PS51123"/>
    </source>
</evidence>
<feature type="signal peptide" evidence="5">
    <location>
        <begin position="1"/>
        <end position="19"/>
    </location>
</feature>
<dbReference type="PANTHER" id="PTHR30329">
    <property type="entry name" value="STATOR ELEMENT OF FLAGELLAR MOTOR COMPLEX"/>
    <property type="match status" value="1"/>
</dbReference>
<feature type="domain" description="OmpA-like" evidence="6">
    <location>
        <begin position="505"/>
        <end position="623"/>
    </location>
</feature>
<dbReference type="InterPro" id="IPR011990">
    <property type="entry name" value="TPR-like_helical_dom_sf"/>
</dbReference>
<protein>
    <submittedName>
        <fullName evidence="7">OmpA family protein</fullName>
    </submittedName>
</protein>
<evidence type="ECO:0000256" key="2">
    <source>
        <dbReference type="ARBA" id="ARBA00023136"/>
    </source>
</evidence>
<dbReference type="SUPFAM" id="SSF82171">
    <property type="entry name" value="DPP6 N-terminal domain-like"/>
    <property type="match status" value="1"/>
</dbReference>
<dbReference type="Pfam" id="PF07676">
    <property type="entry name" value="PD40"/>
    <property type="match status" value="2"/>
</dbReference>
<dbReference type="InterPro" id="IPR036737">
    <property type="entry name" value="OmpA-like_sf"/>
</dbReference>
<comment type="subcellular location">
    <subcellularLocation>
        <location evidence="1">Cell outer membrane</location>
    </subcellularLocation>
</comment>
<comment type="caution">
    <text evidence="7">The sequence shown here is derived from an EMBL/GenBank/DDBJ whole genome shotgun (WGS) entry which is preliminary data.</text>
</comment>
<dbReference type="PROSITE" id="PS51123">
    <property type="entry name" value="OMPA_2"/>
    <property type="match status" value="1"/>
</dbReference>
<keyword evidence="5" id="KW-0732">Signal</keyword>
<dbReference type="Gene3D" id="1.25.40.10">
    <property type="entry name" value="Tetratricopeptide repeat domain"/>
    <property type="match status" value="1"/>
</dbReference>
<dbReference type="RefSeq" id="WP_379856163.1">
    <property type="nucleotide sequence ID" value="NZ_JBHZPZ010000029.1"/>
</dbReference>
<keyword evidence="2 4" id="KW-0472">Membrane</keyword>
<dbReference type="InterPro" id="IPR006665">
    <property type="entry name" value="OmpA-like"/>
</dbReference>
<keyword evidence="8" id="KW-1185">Reference proteome</keyword>
<gene>
    <name evidence="7" type="ORF">ACFX5E_15945</name>
</gene>
<dbReference type="Proteomes" id="UP001600109">
    <property type="component" value="Unassembled WGS sequence"/>
</dbReference>
<dbReference type="PANTHER" id="PTHR30329:SF21">
    <property type="entry name" value="LIPOPROTEIN YIAD-RELATED"/>
    <property type="match status" value="1"/>
</dbReference>
<keyword evidence="3" id="KW-0998">Cell outer membrane</keyword>
<dbReference type="InterPro" id="IPR011659">
    <property type="entry name" value="WD40"/>
</dbReference>
<evidence type="ECO:0000313" key="7">
    <source>
        <dbReference type="EMBL" id="MFE3869555.1"/>
    </source>
</evidence>
<evidence type="ECO:0000256" key="3">
    <source>
        <dbReference type="ARBA" id="ARBA00023237"/>
    </source>
</evidence>
<sequence>MKKITILLFLVLTNISLTAQNKYTKNADKLFDRYEYASAAKEYLSLVEKGTSDPYVYKKLGDCYYNMSNTVESEKWYSKAVESKQDLETYYNYAQMLKSNGKYLESDKQMTVFVAMSPNDRRAIEFNNNPDYLVKLKNIEKLFDINRITVNSEKSNFGAVLYGNSLYFASAGNMGTKIYGWNNEPFLDLYQSNYNETDGTYSEPTEISELNTVYHEGPLTMTKDGNTIYFSSESFNEKLFVKDKAKKLKFGQVSLYKAVKVDGKWTSITPLPFNSKEYSTGNPSIDKEGKTLYFASNMAGSVGGTDIWKVFVNSDGTFGTPENLGDKINTVGDENFPFISDDGILYFSSNGLVGFGGLDVFSADLNKNEAPNNMGSPVNTEKDDFSFTFNKEKNIGYLSSNRSGMDNIYNAIPVCKSEMLAIVKNAKTNALLANSRVVFLDADKNVLDTKITNDKGEVLYSTDCQRQFSVDVYKDGFVTKSFPVAKIEKGVRTTMDVFIDPIEMTVTETEIILNPIYFDNNKSKITPQGAAELDKLVYVMSQNQKIVIYVKSHTDTRGTDEYNLGLSERRAKSTVAYIISKGINVDRISGKGYGESAPKIDCQDKCTELEYALNRRSEFMIVK</sequence>
<evidence type="ECO:0000313" key="8">
    <source>
        <dbReference type="Proteomes" id="UP001600109"/>
    </source>
</evidence>
<dbReference type="InterPro" id="IPR050330">
    <property type="entry name" value="Bact_OuterMem_StrucFunc"/>
</dbReference>
<organism evidence="7 8">
    <name type="scientific">Flavobacterium xylosi</name>
    <dbReference type="NCBI Taxonomy" id="3230415"/>
    <lineage>
        <taxon>Bacteria</taxon>
        <taxon>Pseudomonadati</taxon>
        <taxon>Bacteroidota</taxon>
        <taxon>Flavobacteriia</taxon>
        <taxon>Flavobacteriales</taxon>
        <taxon>Flavobacteriaceae</taxon>
        <taxon>Flavobacterium</taxon>
    </lineage>
</organism>
<reference evidence="7 8" key="1">
    <citation type="submission" date="2024-06" db="EMBL/GenBank/DDBJ databases">
        <title>Flavobacterium spp. isolated from glacier.</title>
        <authorList>
            <person name="Han D."/>
        </authorList>
    </citation>
    <scope>NUCLEOTIDE SEQUENCE [LARGE SCALE GENOMIC DNA]</scope>
    <source>
        <strain evidence="7 8">LS2P90</strain>
    </source>
</reference>
<dbReference type="PRINTS" id="PR01021">
    <property type="entry name" value="OMPADOMAIN"/>
</dbReference>
<dbReference type="CDD" id="cd07185">
    <property type="entry name" value="OmpA_C-like"/>
    <property type="match status" value="1"/>
</dbReference>
<dbReference type="Pfam" id="PF00691">
    <property type="entry name" value="OmpA"/>
    <property type="match status" value="1"/>
</dbReference>
<evidence type="ECO:0000256" key="4">
    <source>
        <dbReference type="PROSITE-ProRule" id="PRU00473"/>
    </source>
</evidence>
<dbReference type="EMBL" id="JBHZPZ010000029">
    <property type="protein sequence ID" value="MFE3869555.1"/>
    <property type="molecule type" value="Genomic_DNA"/>
</dbReference>
<name>A0ABW6I164_9FLAO</name>